<dbReference type="Proteomes" id="UP000607397">
    <property type="component" value="Unassembled WGS sequence"/>
</dbReference>
<evidence type="ECO:0000256" key="5">
    <source>
        <dbReference type="ARBA" id="ARBA00022801"/>
    </source>
</evidence>
<dbReference type="RefSeq" id="WP_161826283.1">
    <property type="nucleotide sequence ID" value="NZ_WVIC01000033.1"/>
</dbReference>
<evidence type="ECO:0000256" key="6">
    <source>
        <dbReference type="ARBA" id="ARBA00024207"/>
    </source>
</evidence>
<dbReference type="Pfam" id="PF01934">
    <property type="entry name" value="HepT-like"/>
    <property type="match status" value="1"/>
</dbReference>
<evidence type="ECO:0000256" key="2">
    <source>
        <dbReference type="ARBA" id="ARBA00022649"/>
    </source>
</evidence>
<name>A0A8K2A8A7_9CYAN</name>
<comment type="caution">
    <text evidence="7">The sequence shown here is derived from an EMBL/GenBank/DDBJ whole genome shotgun (WGS) entry which is preliminary data.</text>
</comment>
<dbReference type="GO" id="GO:0110001">
    <property type="term" value="C:toxin-antitoxin complex"/>
    <property type="evidence" value="ECO:0007669"/>
    <property type="project" value="InterPro"/>
</dbReference>
<dbReference type="PANTHER" id="PTHR34139:SF1">
    <property type="entry name" value="RNASE MJ1380-RELATED"/>
    <property type="match status" value="1"/>
</dbReference>
<gene>
    <name evidence="7" type="ORF">GS597_15070</name>
</gene>
<keyword evidence="1" id="KW-0597">Phosphoprotein</keyword>
<dbReference type="EMBL" id="WVIC01000033">
    <property type="protein sequence ID" value="NCJ07806.1"/>
    <property type="molecule type" value="Genomic_DNA"/>
</dbReference>
<proteinExistence type="inferred from homology"/>
<sequence length="113" mass="12985">MSRDRETLIDIVAAIKLILHYVEGVDFDSLAANIEKQDAILRRITIIGEATKRLSKDFREQHPNIPWKEISGMRDVITHDYDEVDLDEVWTVVNTNLPDLLNYIEPLIALGDI</sequence>
<keyword evidence="5" id="KW-0378">Hydrolase</keyword>
<dbReference type="AlphaFoldDB" id="A0A8K2A8A7"/>
<evidence type="ECO:0000313" key="7">
    <source>
        <dbReference type="EMBL" id="NCJ07806.1"/>
    </source>
</evidence>
<comment type="similarity">
    <text evidence="6">Belongs to the HepT RNase toxin family.</text>
</comment>
<keyword evidence="2" id="KW-1277">Toxin-antitoxin system</keyword>
<reference evidence="7" key="1">
    <citation type="submission" date="2019-12" db="EMBL/GenBank/DDBJ databases">
        <title>High-Quality draft genome sequences of three cyanobacteria isolated from the limestone walls of the Old Cathedral of Coimbra.</title>
        <authorList>
            <person name="Tiago I."/>
            <person name="Soares F."/>
            <person name="Portugal A."/>
        </authorList>
    </citation>
    <scope>NUCLEOTIDE SEQUENCE [LARGE SCALE GENOMIC DNA]</scope>
    <source>
        <strain evidence="7">C</strain>
    </source>
</reference>
<accession>A0A8K2A8A7</accession>
<evidence type="ECO:0000256" key="3">
    <source>
        <dbReference type="ARBA" id="ARBA00022722"/>
    </source>
</evidence>
<dbReference type="Gene3D" id="1.20.120.580">
    <property type="entry name" value="bsu32300-like"/>
    <property type="match status" value="1"/>
</dbReference>
<keyword evidence="4" id="KW-0547">Nucleotide-binding</keyword>
<dbReference type="InterPro" id="IPR037038">
    <property type="entry name" value="HepT-like_sf"/>
</dbReference>
<evidence type="ECO:0000256" key="1">
    <source>
        <dbReference type="ARBA" id="ARBA00022553"/>
    </source>
</evidence>
<evidence type="ECO:0000256" key="4">
    <source>
        <dbReference type="ARBA" id="ARBA00022741"/>
    </source>
</evidence>
<dbReference type="GO" id="GO:0004540">
    <property type="term" value="F:RNA nuclease activity"/>
    <property type="evidence" value="ECO:0007669"/>
    <property type="project" value="InterPro"/>
</dbReference>
<keyword evidence="3" id="KW-0540">Nuclease</keyword>
<dbReference type="InterPro" id="IPR008201">
    <property type="entry name" value="HepT-like"/>
</dbReference>
<dbReference type="GO" id="GO:0016787">
    <property type="term" value="F:hydrolase activity"/>
    <property type="evidence" value="ECO:0007669"/>
    <property type="project" value="UniProtKB-KW"/>
</dbReference>
<keyword evidence="8" id="KW-1185">Reference proteome</keyword>
<protein>
    <submittedName>
        <fullName evidence="7">DUF86 domain-containing protein</fullName>
    </submittedName>
</protein>
<organism evidence="7 8">
    <name type="scientific">Petrachloros mirabilis ULC683</name>
    <dbReference type="NCBI Taxonomy" id="2781853"/>
    <lineage>
        <taxon>Bacteria</taxon>
        <taxon>Bacillati</taxon>
        <taxon>Cyanobacteriota</taxon>
        <taxon>Cyanophyceae</taxon>
        <taxon>Synechococcales</taxon>
        <taxon>Petrachlorosaceae</taxon>
        <taxon>Petrachloros</taxon>
        <taxon>Petrachloros mirabilis</taxon>
    </lineage>
</organism>
<dbReference type="InterPro" id="IPR051813">
    <property type="entry name" value="HepT_RNase_toxin"/>
</dbReference>
<dbReference type="GO" id="GO:0000166">
    <property type="term" value="F:nucleotide binding"/>
    <property type="evidence" value="ECO:0007669"/>
    <property type="project" value="UniProtKB-KW"/>
</dbReference>
<evidence type="ECO:0000313" key="8">
    <source>
        <dbReference type="Proteomes" id="UP000607397"/>
    </source>
</evidence>
<dbReference type="PANTHER" id="PTHR34139">
    <property type="entry name" value="UPF0331 PROTEIN MJ0127"/>
    <property type="match status" value="1"/>
</dbReference>